<keyword evidence="3" id="KW-1185">Reference proteome</keyword>
<dbReference type="AlphaFoldDB" id="E0UES2"/>
<dbReference type="SUPFAM" id="SSF143011">
    <property type="entry name" value="RelE-like"/>
    <property type="match status" value="1"/>
</dbReference>
<evidence type="ECO:0000313" key="3">
    <source>
        <dbReference type="Proteomes" id="UP000008206"/>
    </source>
</evidence>
<dbReference type="KEGG" id="cyj:Cyan7822_1043"/>
<dbReference type="PANTHER" id="PTHR38813">
    <property type="match status" value="1"/>
</dbReference>
<keyword evidence="1" id="KW-1277">Toxin-antitoxin system</keyword>
<dbReference type="EMBL" id="CP002198">
    <property type="protein sequence ID" value="ADN13052.1"/>
    <property type="molecule type" value="Genomic_DNA"/>
</dbReference>
<organism evidence="2 3">
    <name type="scientific">Gloeothece verrucosa (strain PCC 7822)</name>
    <name type="common">Cyanothece sp. (strain PCC 7822)</name>
    <dbReference type="NCBI Taxonomy" id="497965"/>
    <lineage>
        <taxon>Bacteria</taxon>
        <taxon>Bacillati</taxon>
        <taxon>Cyanobacteriota</taxon>
        <taxon>Cyanophyceae</taxon>
        <taxon>Oscillatoriophycideae</taxon>
        <taxon>Chroococcales</taxon>
        <taxon>Aphanothecaceae</taxon>
        <taxon>Gloeothece</taxon>
        <taxon>Gloeothece verrucosa</taxon>
    </lineage>
</organism>
<protein>
    <submittedName>
        <fullName evidence="2">Plasmid stabilization system</fullName>
    </submittedName>
</protein>
<dbReference type="OrthoDB" id="9805098at2"/>
<dbReference type="PANTHER" id="PTHR38813:SF1">
    <property type="entry name" value="TOXIN RELE1-RELATED"/>
    <property type="match status" value="1"/>
</dbReference>
<reference evidence="3" key="1">
    <citation type="journal article" date="2011" name="MBio">
        <title>Novel metabolic attributes of the genus Cyanothece, comprising a group of unicellular nitrogen-fixing Cyanobacteria.</title>
        <authorList>
            <person name="Bandyopadhyay A."/>
            <person name="Elvitigala T."/>
            <person name="Welsh E."/>
            <person name="Stockel J."/>
            <person name="Liberton M."/>
            <person name="Min H."/>
            <person name="Sherman L.A."/>
            <person name="Pakrasi H.B."/>
        </authorList>
    </citation>
    <scope>NUCLEOTIDE SEQUENCE [LARGE SCALE GENOMIC DNA]</scope>
    <source>
        <strain evidence="3">PCC 7822</strain>
    </source>
</reference>
<dbReference type="eggNOG" id="COG2026">
    <property type="taxonomic scope" value="Bacteria"/>
</dbReference>
<dbReference type="InterPro" id="IPR052747">
    <property type="entry name" value="TA_system_RelE_toxin"/>
</dbReference>
<evidence type="ECO:0000313" key="2">
    <source>
        <dbReference type="EMBL" id="ADN13052.1"/>
    </source>
</evidence>
<dbReference type="STRING" id="497965.Cyan7822_1043"/>
<gene>
    <name evidence="2" type="ordered locus">Cyan7822_1043</name>
</gene>
<dbReference type="Pfam" id="PF05016">
    <property type="entry name" value="ParE_toxin"/>
    <property type="match status" value="1"/>
</dbReference>
<dbReference type="RefSeq" id="WP_013321159.1">
    <property type="nucleotide sequence ID" value="NC_014501.1"/>
</dbReference>
<name>E0UES2_GLOV7</name>
<dbReference type="InterPro" id="IPR035093">
    <property type="entry name" value="RelE/ParE_toxin_dom_sf"/>
</dbReference>
<dbReference type="Proteomes" id="UP000008206">
    <property type="component" value="Chromosome"/>
</dbReference>
<evidence type="ECO:0000256" key="1">
    <source>
        <dbReference type="ARBA" id="ARBA00022649"/>
    </source>
</evidence>
<dbReference type="HOGENOM" id="CLU_155761_3_0_3"/>
<dbReference type="InterPro" id="IPR007712">
    <property type="entry name" value="RelE/ParE_toxin"/>
</dbReference>
<sequence length="86" mass="10374">MTYTIIIPKSVQKQIDALPDEISDRVVEKIDQLVEDQRPEGSIKLKNLDNEYRIRVGDYRVRYEIDDENQVIRLLQCKHRRDVYRK</sequence>
<proteinExistence type="predicted"/>
<dbReference type="Gene3D" id="3.30.2310.20">
    <property type="entry name" value="RelE-like"/>
    <property type="match status" value="1"/>
</dbReference>
<accession>E0UES2</accession>